<reference evidence="2 3" key="1">
    <citation type="submission" date="2016-10" db="EMBL/GenBank/DDBJ databases">
        <authorList>
            <person name="Varghese N."/>
        </authorList>
    </citation>
    <scope>NUCLEOTIDE SEQUENCE [LARGE SCALE GENOMIC DNA]</scope>
</reference>
<evidence type="ECO:0000313" key="2">
    <source>
        <dbReference type="EMBL" id="SMY28914.1"/>
    </source>
</evidence>
<feature type="region of interest" description="Disordered" evidence="1">
    <location>
        <begin position="251"/>
        <end position="286"/>
    </location>
</feature>
<gene>
    <name evidence="2" type="ORF">ZT1A5_G10360</name>
</gene>
<protein>
    <submittedName>
        <fullName evidence="2">Uncharacterized protein</fullName>
    </submittedName>
</protein>
<dbReference type="AlphaFoldDB" id="A0A1Y6LWZ2"/>
<proteinExistence type="predicted"/>
<accession>A0A1Y6LWZ2</accession>
<name>A0A1Y6LWZ2_ZYMTR</name>
<feature type="region of interest" description="Disordered" evidence="1">
    <location>
        <begin position="167"/>
        <end position="212"/>
    </location>
</feature>
<organism evidence="2 3">
    <name type="scientific">Zymoseptoria tritici ST99CH_1A5</name>
    <dbReference type="NCBI Taxonomy" id="1276529"/>
    <lineage>
        <taxon>Eukaryota</taxon>
        <taxon>Fungi</taxon>
        <taxon>Dikarya</taxon>
        <taxon>Ascomycota</taxon>
        <taxon>Pezizomycotina</taxon>
        <taxon>Dothideomycetes</taxon>
        <taxon>Dothideomycetidae</taxon>
        <taxon>Mycosphaerellales</taxon>
        <taxon>Mycosphaerellaceae</taxon>
        <taxon>Zymoseptoria</taxon>
    </lineage>
</organism>
<sequence length="286" mass="31900">MMLGLHAELRPGDHLSGEDFTHAKPGFSKLRKLLWTPDFLKLHPVGRSRKQPGVFQLLWRHMCTNLSLADDLHQAYARGSIAWGTLDTLGDGRTGIATAKLDADVSILLVPRAVAGAFRDVTWTQLKRQVAVLYKREAEENRPEVAEKIKEVREEVVASLDAMHRSQLGAPLPGYNPSSDRPAPLRPPRKRKRDADKKPRLTAAEKFPPKASEESLCTRCGATSSKRRWHFRQTPAGGKVIVCQKCVEKDSNKMRKERANLPVVDPLARPKRQKLSSAKGGTIDKA</sequence>
<evidence type="ECO:0000313" key="3">
    <source>
        <dbReference type="Proteomes" id="UP000215453"/>
    </source>
</evidence>
<evidence type="ECO:0000256" key="1">
    <source>
        <dbReference type="SAM" id="MobiDB-lite"/>
    </source>
</evidence>
<dbReference type="EMBL" id="LT882686">
    <property type="protein sequence ID" value="SMY28914.1"/>
    <property type="molecule type" value="Genomic_DNA"/>
</dbReference>
<dbReference type="Proteomes" id="UP000215453">
    <property type="component" value="Chromosome 11"/>
</dbReference>